<keyword evidence="5" id="KW-1185">Reference proteome</keyword>
<dbReference type="RefSeq" id="WP_168906432.1">
    <property type="nucleotide sequence ID" value="NZ_CP051428.1"/>
</dbReference>
<keyword evidence="2" id="KW-1133">Transmembrane helix</keyword>
<evidence type="ECO:0000313" key="5">
    <source>
        <dbReference type="Proteomes" id="UP000502136"/>
    </source>
</evidence>
<evidence type="ECO:0000256" key="1">
    <source>
        <dbReference type="SAM" id="MobiDB-lite"/>
    </source>
</evidence>
<feature type="domain" description="TadE-like" evidence="3">
    <location>
        <begin position="32"/>
        <end position="74"/>
    </location>
</feature>
<organism evidence="4 5">
    <name type="scientific">Paenibacillus albicereus</name>
    <dbReference type="NCBI Taxonomy" id="2726185"/>
    <lineage>
        <taxon>Bacteria</taxon>
        <taxon>Bacillati</taxon>
        <taxon>Bacillota</taxon>
        <taxon>Bacilli</taxon>
        <taxon>Bacillales</taxon>
        <taxon>Paenibacillaceae</taxon>
        <taxon>Paenibacillus</taxon>
    </lineage>
</organism>
<feature type="region of interest" description="Disordered" evidence="1">
    <location>
        <begin position="1"/>
        <end position="20"/>
    </location>
</feature>
<accession>A0A6H2GTQ0</accession>
<sequence>MKTSSTRSRSKGGSGGRKAFRPLFRPLRDERGAQAIEFVGIIPLFLLMVLVVVQFALVGITAVVAKQAAMEGARAAMVADGAGPYYEEAVRNTAGSYSIREISRSESGEYVTVRVVLESPMVTGSLFGSGWAVPISTQVTVMKEKANE</sequence>
<gene>
    <name evidence="4" type="ORF">HGI30_03815</name>
</gene>
<feature type="transmembrane region" description="Helical" evidence="2">
    <location>
        <begin position="38"/>
        <end position="65"/>
    </location>
</feature>
<dbReference type="EMBL" id="CP051428">
    <property type="protein sequence ID" value="QJC50777.1"/>
    <property type="molecule type" value="Genomic_DNA"/>
</dbReference>
<dbReference type="InterPro" id="IPR012495">
    <property type="entry name" value="TadE-like_dom"/>
</dbReference>
<dbReference type="Pfam" id="PF07811">
    <property type="entry name" value="TadE"/>
    <property type="match status" value="1"/>
</dbReference>
<keyword evidence="2" id="KW-0472">Membrane</keyword>
<dbReference type="KEGG" id="palr:HGI30_03815"/>
<dbReference type="Proteomes" id="UP000502136">
    <property type="component" value="Chromosome"/>
</dbReference>
<evidence type="ECO:0000256" key="2">
    <source>
        <dbReference type="SAM" id="Phobius"/>
    </source>
</evidence>
<name>A0A6H2GTQ0_9BACL</name>
<keyword evidence="2" id="KW-0812">Transmembrane</keyword>
<dbReference type="AlphaFoldDB" id="A0A6H2GTQ0"/>
<protein>
    <recommendedName>
        <fullName evidence="3">TadE-like domain-containing protein</fullName>
    </recommendedName>
</protein>
<evidence type="ECO:0000313" key="4">
    <source>
        <dbReference type="EMBL" id="QJC50777.1"/>
    </source>
</evidence>
<reference evidence="4 5" key="1">
    <citation type="submission" date="2020-04" db="EMBL/GenBank/DDBJ databases">
        <title>Novel Paenibacillus strain UniB2 isolated from commercial digestive syrup.</title>
        <authorList>
            <person name="Thorat V."/>
            <person name="Kirdat K."/>
            <person name="Tiwarekar B."/>
            <person name="Yadav A."/>
        </authorList>
    </citation>
    <scope>NUCLEOTIDE SEQUENCE [LARGE SCALE GENOMIC DNA]</scope>
    <source>
        <strain evidence="4 5">UniB2</strain>
    </source>
</reference>
<proteinExistence type="predicted"/>
<evidence type="ECO:0000259" key="3">
    <source>
        <dbReference type="Pfam" id="PF07811"/>
    </source>
</evidence>